<comment type="caution">
    <text evidence="2">The sequence shown here is derived from an EMBL/GenBank/DDBJ whole genome shotgun (WGS) entry which is preliminary data.</text>
</comment>
<dbReference type="Pfam" id="PF18785">
    <property type="entry name" value="Inv-AAD"/>
    <property type="match status" value="1"/>
</dbReference>
<dbReference type="Proteomes" id="UP000230605">
    <property type="component" value="Chromosome 6"/>
</dbReference>
<feature type="domain" description="CMP/dCMP-type deaminase" evidence="1">
    <location>
        <begin position="86"/>
        <end position="239"/>
    </location>
</feature>
<protein>
    <submittedName>
        <fullName evidence="2">Bifunctional protein RIB2</fullName>
    </submittedName>
</protein>
<evidence type="ECO:0000259" key="1">
    <source>
        <dbReference type="PROSITE" id="PS51747"/>
    </source>
</evidence>
<evidence type="ECO:0000313" key="2">
    <source>
        <dbReference type="EMBL" id="PIA94648.1"/>
    </source>
</evidence>
<sequence length="257" mass="28305">MTDANFPRVKSYTIPSLGVKGSSQVHHKQRKSPNTGSYTYITYIIHLTFLSSHIYPPPHLPPHPQPPPPFSAKRQLPAKMSAFSPNNHSHYLRLALLSAQKSPPKPTNFRVGALLLAPPDLTPLITGYTLEMPGNTHAEQSCFIKLAEKYSCTEEDLGEHLPDGVILYTTMEPCNKRSVGNKSCVDRILDLRKKDGSQAIQKVVCGVGEPETFVGVNEGRNKLELVGIEVLYVKGLEEEILEVATAGHEKKEDDAGT</sequence>
<dbReference type="EMBL" id="LKMD01000104">
    <property type="protein sequence ID" value="PIA94648.1"/>
    <property type="molecule type" value="Genomic_DNA"/>
</dbReference>
<dbReference type="OrthoDB" id="252265at2759"/>
<dbReference type="InterPro" id="IPR016193">
    <property type="entry name" value="Cytidine_deaminase-like"/>
</dbReference>
<dbReference type="SUPFAM" id="SSF53927">
    <property type="entry name" value="Cytidine deaminase-like"/>
    <property type="match status" value="1"/>
</dbReference>
<gene>
    <name evidence="2" type="ORF">CB0940_08880</name>
</gene>
<name>A0A2G5HQ46_CERBT</name>
<dbReference type="InterPro" id="IPR002125">
    <property type="entry name" value="CMP_dCMP_dom"/>
</dbReference>
<dbReference type="GO" id="GO:0006139">
    <property type="term" value="P:nucleobase-containing compound metabolic process"/>
    <property type="evidence" value="ECO:0007669"/>
    <property type="project" value="UniProtKB-ARBA"/>
</dbReference>
<dbReference type="PROSITE" id="PS51747">
    <property type="entry name" value="CYT_DCMP_DEAMINASES_2"/>
    <property type="match status" value="1"/>
</dbReference>
<evidence type="ECO:0000313" key="3">
    <source>
        <dbReference type="Proteomes" id="UP000230605"/>
    </source>
</evidence>
<proteinExistence type="predicted"/>
<dbReference type="AlphaFoldDB" id="A0A2G5HQ46"/>
<accession>A0A2G5HQ46</accession>
<dbReference type="GO" id="GO:0003824">
    <property type="term" value="F:catalytic activity"/>
    <property type="evidence" value="ECO:0007669"/>
    <property type="project" value="InterPro"/>
</dbReference>
<reference evidence="2 3" key="1">
    <citation type="submission" date="2015-10" db="EMBL/GenBank/DDBJ databases">
        <title>The cercosporin biosynthetic gene cluster was horizontally transferred to several fungal lineages and shown to be expanded in Cercospora beticola based on microsynteny with recipient genomes.</title>
        <authorList>
            <person name="De Jonge R."/>
            <person name="Ebert M.K."/>
            <person name="Suttle J.C."/>
            <person name="Jurick Ii W.M."/>
            <person name="Secor G.A."/>
            <person name="Thomma B.P."/>
            <person name="Van De Peer Y."/>
            <person name="Bolton M.D."/>
        </authorList>
    </citation>
    <scope>NUCLEOTIDE SEQUENCE [LARGE SCALE GENOMIC DNA]</scope>
    <source>
        <strain evidence="2 3">09-40</strain>
    </source>
</reference>
<organism evidence="2 3">
    <name type="scientific">Cercospora beticola</name>
    <name type="common">Sugarbeet leaf spot fungus</name>
    <dbReference type="NCBI Taxonomy" id="122368"/>
    <lineage>
        <taxon>Eukaryota</taxon>
        <taxon>Fungi</taxon>
        <taxon>Dikarya</taxon>
        <taxon>Ascomycota</taxon>
        <taxon>Pezizomycotina</taxon>
        <taxon>Dothideomycetes</taxon>
        <taxon>Dothideomycetidae</taxon>
        <taxon>Mycosphaerellales</taxon>
        <taxon>Mycosphaerellaceae</taxon>
        <taxon>Cercospora</taxon>
    </lineage>
</organism>
<dbReference type="Gene3D" id="3.40.140.10">
    <property type="entry name" value="Cytidine Deaminase, domain 2"/>
    <property type="match status" value="1"/>
</dbReference>